<feature type="signal peptide" evidence="1">
    <location>
        <begin position="1"/>
        <end position="22"/>
    </location>
</feature>
<dbReference type="EMBL" id="JAEAOA010002354">
    <property type="protein sequence ID" value="KAK3598012.1"/>
    <property type="molecule type" value="Genomic_DNA"/>
</dbReference>
<reference evidence="2" key="1">
    <citation type="journal article" date="2021" name="Genome Biol. Evol.">
        <title>A High-Quality Reference Genome for a Parasitic Bivalve with Doubly Uniparental Inheritance (Bivalvia: Unionida).</title>
        <authorList>
            <person name="Smith C.H."/>
        </authorList>
    </citation>
    <scope>NUCLEOTIDE SEQUENCE</scope>
    <source>
        <strain evidence="2">CHS0354</strain>
    </source>
</reference>
<evidence type="ECO:0000313" key="2">
    <source>
        <dbReference type="EMBL" id="KAK3598012.1"/>
    </source>
</evidence>
<accession>A0AAE0STM5</accession>
<reference evidence="2" key="3">
    <citation type="submission" date="2023-05" db="EMBL/GenBank/DDBJ databases">
        <authorList>
            <person name="Smith C.H."/>
        </authorList>
    </citation>
    <scope>NUCLEOTIDE SEQUENCE</scope>
    <source>
        <strain evidence="2">CHS0354</strain>
        <tissue evidence="2">Mantle</tissue>
    </source>
</reference>
<proteinExistence type="predicted"/>
<feature type="chain" id="PRO_5042163023" evidence="1">
    <location>
        <begin position="23"/>
        <end position="615"/>
    </location>
</feature>
<evidence type="ECO:0000256" key="1">
    <source>
        <dbReference type="SAM" id="SignalP"/>
    </source>
</evidence>
<reference evidence="2" key="2">
    <citation type="journal article" date="2021" name="Genome Biol. Evol.">
        <title>Developing a high-quality reference genome for a parasitic bivalve with doubly uniparental inheritance (Bivalvia: Unionida).</title>
        <authorList>
            <person name="Smith C.H."/>
        </authorList>
    </citation>
    <scope>NUCLEOTIDE SEQUENCE</scope>
    <source>
        <strain evidence="2">CHS0354</strain>
        <tissue evidence="2">Mantle</tissue>
    </source>
</reference>
<dbReference type="Proteomes" id="UP001195483">
    <property type="component" value="Unassembled WGS sequence"/>
</dbReference>
<sequence length="615" mass="62043">MKVLQIAMALFFMATALHPVQSEDAPPSPNGNGCSSVPNNCDALCLKIDASGCIICTCSGTEGNSSSGLSSGSLTGSAIKLPHSAVMNLNGCPSFPAGCPGECASLDSDGCAICKCPVSGGSSGSTGGRDNSTSVSVVAVDNGYNHVNSGAMNNGNGCPAFSKDCQDECAAIDEHGCVVCRCTTSGGVSGSTGGSDNSTSVSGGGGGVVNAYNHVSSGATNNGNGCPTFSKNCPAECASIDDRGCVVCRCTISGTPDANGTSTAGGGGGTTDTAGYNHLPPGSSNNNNNCQLFSESCPPECTTTNDDGCPVCSCSGTGGQAVVCPPLDITCPTDCMHIGNGGCIMCNSDCKGPSTGSSGSASGTITGNNNGCPIIDFNTCKPECASFDAKGCLLCTCTEIHHGGATGSGNASGNNTGTSSGTSNGGSGTLNGNHCPPFEQSCAQECTAIDNTATTTTVHKTTPAPIVPTTATPSVTSACPVFDTSCPQACTSLDEMQCLICTCADMATTTAVHKTTTPAPTVPSTTAAAVTSACPVFDTSCPSACVSLDEMQCLQCTCAEEYSTREEWRHLYQRKLRRYEQVSRTCKTFIADARLPKRQGRGCTVLKRVRIYLQR</sequence>
<evidence type="ECO:0000313" key="3">
    <source>
        <dbReference type="Proteomes" id="UP001195483"/>
    </source>
</evidence>
<organism evidence="2 3">
    <name type="scientific">Potamilus streckersoni</name>
    <dbReference type="NCBI Taxonomy" id="2493646"/>
    <lineage>
        <taxon>Eukaryota</taxon>
        <taxon>Metazoa</taxon>
        <taxon>Spiralia</taxon>
        <taxon>Lophotrochozoa</taxon>
        <taxon>Mollusca</taxon>
        <taxon>Bivalvia</taxon>
        <taxon>Autobranchia</taxon>
        <taxon>Heteroconchia</taxon>
        <taxon>Palaeoheterodonta</taxon>
        <taxon>Unionida</taxon>
        <taxon>Unionoidea</taxon>
        <taxon>Unionidae</taxon>
        <taxon>Ambleminae</taxon>
        <taxon>Lampsilini</taxon>
        <taxon>Potamilus</taxon>
    </lineage>
</organism>
<name>A0AAE0STM5_9BIVA</name>
<comment type="caution">
    <text evidence="2">The sequence shown here is derived from an EMBL/GenBank/DDBJ whole genome shotgun (WGS) entry which is preliminary data.</text>
</comment>
<dbReference type="AlphaFoldDB" id="A0AAE0STM5"/>
<gene>
    <name evidence="2" type="ORF">CHS0354_042366</name>
</gene>
<protein>
    <submittedName>
        <fullName evidence="2">Uncharacterized protein</fullName>
    </submittedName>
</protein>
<keyword evidence="1" id="KW-0732">Signal</keyword>
<keyword evidence="3" id="KW-1185">Reference proteome</keyword>